<evidence type="ECO:0000256" key="5">
    <source>
        <dbReference type="ARBA" id="ARBA00023136"/>
    </source>
</evidence>
<dbReference type="GO" id="GO:0007165">
    <property type="term" value="P:signal transduction"/>
    <property type="evidence" value="ECO:0007669"/>
    <property type="project" value="InterPro"/>
</dbReference>
<feature type="domain" description="GGDEF" evidence="8">
    <location>
        <begin position="343"/>
        <end position="378"/>
    </location>
</feature>
<keyword evidence="5 6" id="KW-0472">Membrane</keyword>
<keyword evidence="3 6" id="KW-0812">Transmembrane</keyword>
<dbReference type="Pfam" id="PF00990">
    <property type="entry name" value="GGDEF"/>
    <property type="match status" value="1"/>
</dbReference>
<accession>X1G6U2</accession>
<proteinExistence type="predicted"/>
<evidence type="ECO:0000256" key="6">
    <source>
        <dbReference type="SAM" id="Phobius"/>
    </source>
</evidence>
<dbReference type="PANTHER" id="PTHR45138:SF9">
    <property type="entry name" value="DIGUANYLATE CYCLASE DGCM-RELATED"/>
    <property type="match status" value="1"/>
</dbReference>
<dbReference type="SMART" id="SM00304">
    <property type="entry name" value="HAMP"/>
    <property type="match status" value="1"/>
</dbReference>
<name>X1G6U2_9ZZZZ</name>
<feature type="domain" description="HAMP" evidence="7">
    <location>
        <begin position="247"/>
        <end position="300"/>
    </location>
</feature>
<evidence type="ECO:0000256" key="4">
    <source>
        <dbReference type="ARBA" id="ARBA00022989"/>
    </source>
</evidence>
<sequence>AAAQREVISSVEAMLRSTAYIHVASEQTGRSCAILRASLRVEMPWITSLSVVGPNGRITCSTAPTYVGLDITDRPYYQKTLETHGFVLSDLIPSRLNGKPLLLANYPTSAVEGGEPSVIIAGLNVDWMARLMSNLGERPGVEAVLIDGKGTVLAAQPNGQDIAGRPYKGIEPQAVEGTDVGSTSVMVNGVRKFITFVRLSGTDARLLVTIDHDAMLAPINRDIQKAYVQLAFISLLALLGAWLVGEQFIIRPIRTMTSMANRFGRGDLSARATADTLPAEFKPLASAFNGMAAQLAERERDLIANNDRLTVMASVDMVSGLANRRGFQSRLEFEWLKMQQVDGRLALMMIDVDHFKLFNDSYGHPEGDACLGRVGETL</sequence>
<feature type="non-terminal residue" evidence="9">
    <location>
        <position position="378"/>
    </location>
</feature>
<dbReference type="Gene3D" id="3.30.450.20">
    <property type="entry name" value="PAS domain"/>
    <property type="match status" value="1"/>
</dbReference>
<evidence type="ECO:0000313" key="9">
    <source>
        <dbReference type="EMBL" id="GAH37289.1"/>
    </source>
</evidence>
<dbReference type="InterPro" id="IPR050469">
    <property type="entry name" value="Diguanylate_Cyclase"/>
</dbReference>
<feature type="non-terminal residue" evidence="9">
    <location>
        <position position="1"/>
    </location>
</feature>
<keyword evidence="4 6" id="KW-1133">Transmembrane helix</keyword>
<evidence type="ECO:0000259" key="8">
    <source>
        <dbReference type="PROSITE" id="PS50887"/>
    </source>
</evidence>
<dbReference type="PANTHER" id="PTHR45138">
    <property type="entry name" value="REGULATORY COMPONENTS OF SENSORY TRANSDUCTION SYSTEM"/>
    <property type="match status" value="1"/>
</dbReference>
<dbReference type="InterPro" id="IPR033479">
    <property type="entry name" value="dCache_1"/>
</dbReference>
<dbReference type="InterPro" id="IPR043128">
    <property type="entry name" value="Rev_trsase/Diguanyl_cyclase"/>
</dbReference>
<dbReference type="Gene3D" id="3.30.70.270">
    <property type="match status" value="1"/>
</dbReference>
<evidence type="ECO:0000256" key="3">
    <source>
        <dbReference type="ARBA" id="ARBA00022692"/>
    </source>
</evidence>
<dbReference type="AlphaFoldDB" id="X1G6U2"/>
<comment type="caution">
    <text evidence="9">The sequence shown here is derived from an EMBL/GenBank/DDBJ whole genome shotgun (WGS) entry which is preliminary data.</text>
</comment>
<protein>
    <recommendedName>
        <fullName evidence="10">Diguanylate cyclase</fullName>
    </recommendedName>
</protein>
<gene>
    <name evidence="9" type="ORF">S03H2_15980</name>
</gene>
<dbReference type="GO" id="GO:0005886">
    <property type="term" value="C:plasma membrane"/>
    <property type="evidence" value="ECO:0007669"/>
    <property type="project" value="UniProtKB-SubCell"/>
</dbReference>
<dbReference type="PROSITE" id="PS50887">
    <property type="entry name" value="GGDEF"/>
    <property type="match status" value="1"/>
</dbReference>
<evidence type="ECO:0000256" key="2">
    <source>
        <dbReference type="ARBA" id="ARBA00022475"/>
    </source>
</evidence>
<dbReference type="CDD" id="cd06225">
    <property type="entry name" value="HAMP"/>
    <property type="match status" value="1"/>
</dbReference>
<dbReference type="GO" id="GO:0043709">
    <property type="term" value="P:cell adhesion involved in single-species biofilm formation"/>
    <property type="evidence" value="ECO:0007669"/>
    <property type="project" value="TreeGrafter"/>
</dbReference>
<comment type="subcellular location">
    <subcellularLocation>
        <location evidence="1">Cell membrane</location>
        <topology evidence="1">Multi-pass membrane protein</topology>
    </subcellularLocation>
</comment>
<dbReference type="CDD" id="cd12914">
    <property type="entry name" value="PDC1_DGC_like"/>
    <property type="match status" value="1"/>
</dbReference>
<dbReference type="GO" id="GO:0052621">
    <property type="term" value="F:diguanylate cyclase activity"/>
    <property type="evidence" value="ECO:0007669"/>
    <property type="project" value="TreeGrafter"/>
</dbReference>
<dbReference type="InterPro" id="IPR003660">
    <property type="entry name" value="HAMP_dom"/>
</dbReference>
<dbReference type="SUPFAM" id="SSF158472">
    <property type="entry name" value="HAMP domain-like"/>
    <property type="match status" value="1"/>
</dbReference>
<evidence type="ECO:0000259" key="7">
    <source>
        <dbReference type="PROSITE" id="PS50885"/>
    </source>
</evidence>
<dbReference type="InterPro" id="IPR000160">
    <property type="entry name" value="GGDEF_dom"/>
</dbReference>
<dbReference type="CDD" id="cd01949">
    <property type="entry name" value="GGDEF"/>
    <property type="match status" value="1"/>
</dbReference>
<evidence type="ECO:0000256" key="1">
    <source>
        <dbReference type="ARBA" id="ARBA00004651"/>
    </source>
</evidence>
<dbReference type="SUPFAM" id="SSF55073">
    <property type="entry name" value="Nucleotide cyclase"/>
    <property type="match status" value="1"/>
</dbReference>
<dbReference type="Pfam" id="PF00672">
    <property type="entry name" value="HAMP"/>
    <property type="match status" value="1"/>
</dbReference>
<dbReference type="InterPro" id="IPR029787">
    <property type="entry name" value="Nucleotide_cyclase"/>
</dbReference>
<feature type="transmembrane region" description="Helical" evidence="6">
    <location>
        <begin position="226"/>
        <end position="244"/>
    </location>
</feature>
<dbReference type="NCBIfam" id="TIGR00254">
    <property type="entry name" value="GGDEF"/>
    <property type="match status" value="1"/>
</dbReference>
<organism evidence="9">
    <name type="scientific">marine sediment metagenome</name>
    <dbReference type="NCBI Taxonomy" id="412755"/>
    <lineage>
        <taxon>unclassified sequences</taxon>
        <taxon>metagenomes</taxon>
        <taxon>ecological metagenomes</taxon>
    </lineage>
</organism>
<evidence type="ECO:0008006" key="10">
    <source>
        <dbReference type="Google" id="ProtNLM"/>
    </source>
</evidence>
<dbReference type="Gene3D" id="6.10.340.10">
    <property type="match status" value="1"/>
</dbReference>
<dbReference type="EMBL" id="BARU01008138">
    <property type="protein sequence ID" value="GAH37289.1"/>
    <property type="molecule type" value="Genomic_DNA"/>
</dbReference>
<dbReference type="GO" id="GO:1902201">
    <property type="term" value="P:negative regulation of bacterial-type flagellum-dependent cell motility"/>
    <property type="evidence" value="ECO:0007669"/>
    <property type="project" value="TreeGrafter"/>
</dbReference>
<reference evidence="9" key="1">
    <citation type="journal article" date="2014" name="Front. Microbiol.">
        <title>High frequency of phylogenetically diverse reductive dehalogenase-homologous genes in deep subseafloor sedimentary metagenomes.</title>
        <authorList>
            <person name="Kawai M."/>
            <person name="Futagami T."/>
            <person name="Toyoda A."/>
            <person name="Takaki Y."/>
            <person name="Nishi S."/>
            <person name="Hori S."/>
            <person name="Arai W."/>
            <person name="Tsubouchi T."/>
            <person name="Morono Y."/>
            <person name="Uchiyama I."/>
            <person name="Ito T."/>
            <person name="Fujiyama A."/>
            <person name="Inagaki F."/>
            <person name="Takami H."/>
        </authorList>
    </citation>
    <scope>NUCLEOTIDE SEQUENCE</scope>
    <source>
        <strain evidence="9">Expedition CK06-06</strain>
    </source>
</reference>
<keyword evidence="2" id="KW-1003">Cell membrane</keyword>
<dbReference type="PROSITE" id="PS50885">
    <property type="entry name" value="HAMP"/>
    <property type="match status" value="1"/>
</dbReference>
<dbReference type="Pfam" id="PF02743">
    <property type="entry name" value="dCache_1"/>
    <property type="match status" value="1"/>
</dbReference>